<reference evidence="6 7" key="1">
    <citation type="submission" date="2019-09" db="EMBL/GenBank/DDBJ databases">
        <authorList>
            <person name="Chandra G."/>
            <person name="Truman W A."/>
        </authorList>
    </citation>
    <scope>NUCLEOTIDE SEQUENCE [LARGE SCALE GENOMIC DNA]</scope>
    <source>
        <strain evidence="6">PS918</strain>
    </source>
</reference>
<evidence type="ECO:0000313" key="7">
    <source>
        <dbReference type="Proteomes" id="UP000326611"/>
    </source>
</evidence>
<evidence type="ECO:0000256" key="2">
    <source>
        <dbReference type="ARBA" id="ARBA00022801"/>
    </source>
</evidence>
<evidence type="ECO:0000259" key="5">
    <source>
        <dbReference type="PROSITE" id="PS51462"/>
    </source>
</evidence>
<dbReference type="PRINTS" id="PR00502">
    <property type="entry name" value="NUDIXFAMILY"/>
</dbReference>
<comment type="cofactor">
    <cofactor evidence="1">
        <name>Mg(2+)</name>
        <dbReference type="ChEBI" id="CHEBI:18420"/>
    </cofactor>
</comment>
<dbReference type="EC" id="3.6.1.-" evidence="6"/>
<dbReference type="Proteomes" id="UP000326611">
    <property type="component" value="Unassembled WGS sequence"/>
</dbReference>
<evidence type="ECO:0000256" key="1">
    <source>
        <dbReference type="ARBA" id="ARBA00001946"/>
    </source>
</evidence>
<proteinExistence type="inferred from homology"/>
<dbReference type="PANTHER" id="PTHR43046">
    <property type="entry name" value="GDP-MANNOSE MANNOSYL HYDROLASE"/>
    <property type="match status" value="1"/>
</dbReference>
<dbReference type="GO" id="GO:0016787">
    <property type="term" value="F:hydrolase activity"/>
    <property type="evidence" value="ECO:0007669"/>
    <property type="project" value="UniProtKB-KW"/>
</dbReference>
<dbReference type="PROSITE" id="PS51462">
    <property type="entry name" value="NUDIX"/>
    <property type="match status" value="1"/>
</dbReference>
<comment type="similarity">
    <text evidence="4">Belongs to the Nudix hydrolase family.</text>
</comment>
<dbReference type="EMBL" id="CABVIY010000001">
    <property type="protein sequence ID" value="VVP66781.1"/>
    <property type="molecule type" value="Genomic_DNA"/>
</dbReference>
<dbReference type="PROSITE" id="PS00893">
    <property type="entry name" value="NUDIX_BOX"/>
    <property type="match status" value="1"/>
</dbReference>
<keyword evidence="2 4" id="KW-0378">Hydrolase</keyword>
<dbReference type="RefSeq" id="WP_150768639.1">
    <property type="nucleotide sequence ID" value="NZ_CABVIY010000001.1"/>
</dbReference>
<keyword evidence="3" id="KW-0460">Magnesium</keyword>
<evidence type="ECO:0000313" key="6">
    <source>
        <dbReference type="EMBL" id="VVP66781.1"/>
    </source>
</evidence>
<organism evidence="6 7">
    <name type="scientific">Pseudomonas fluorescens</name>
    <dbReference type="NCBI Taxonomy" id="294"/>
    <lineage>
        <taxon>Bacteria</taxon>
        <taxon>Pseudomonadati</taxon>
        <taxon>Pseudomonadota</taxon>
        <taxon>Gammaproteobacteria</taxon>
        <taxon>Pseudomonadales</taxon>
        <taxon>Pseudomonadaceae</taxon>
        <taxon>Pseudomonas</taxon>
    </lineage>
</organism>
<evidence type="ECO:0000256" key="4">
    <source>
        <dbReference type="RuleBase" id="RU003476"/>
    </source>
</evidence>
<dbReference type="InterPro" id="IPR020476">
    <property type="entry name" value="Nudix_hydrolase"/>
</dbReference>
<name>A0A5E7QXL9_PSEFL</name>
<dbReference type="CDD" id="cd04685">
    <property type="entry name" value="NUDIX_Hydrolase"/>
    <property type="match status" value="1"/>
</dbReference>
<dbReference type="InterPro" id="IPR020084">
    <property type="entry name" value="NUDIX_hydrolase_CS"/>
</dbReference>
<dbReference type="SUPFAM" id="SSF55811">
    <property type="entry name" value="Nudix"/>
    <property type="match status" value="1"/>
</dbReference>
<dbReference type="InterPro" id="IPR000086">
    <property type="entry name" value="NUDIX_hydrolase_dom"/>
</dbReference>
<dbReference type="Pfam" id="PF00293">
    <property type="entry name" value="NUDIX"/>
    <property type="match status" value="1"/>
</dbReference>
<dbReference type="OrthoDB" id="9761969at2"/>
<gene>
    <name evidence="6" type="primary">rppH_1</name>
    <name evidence="6" type="ORF">PS918_00447</name>
</gene>
<accession>A0A5E7QXL9</accession>
<sequence>MRQRNAAKLLVINPAREVLLFRFQHKGDALDGSDHWAAPGGGLEAGETFEAAAVRELLEETGLRVDNVGACVTERSFSMMLPSGETVWSVERYFVVHTQDTQLSREGWTADEMRVMTDHKWWSVAELQSTTQTVWPERLIEMLGKA</sequence>
<protein>
    <submittedName>
        <fullName evidence="6">RNA pyrophosphohydrolase</fullName>
        <ecNumber evidence="6">3.6.1.-</ecNumber>
    </submittedName>
</protein>
<dbReference type="InterPro" id="IPR015797">
    <property type="entry name" value="NUDIX_hydrolase-like_dom_sf"/>
</dbReference>
<dbReference type="PANTHER" id="PTHR43046:SF12">
    <property type="entry name" value="GDP-MANNOSE MANNOSYL HYDROLASE"/>
    <property type="match status" value="1"/>
</dbReference>
<feature type="domain" description="Nudix hydrolase" evidence="5">
    <location>
        <begin position="1"/>
        <end position="144"/>
    </location>
</feature>
<dbReference type="Gene3D" id="3.90.79.10">
    <property type="entry name" value="Nucleoside Triphosphate Pyrophosphohydrolase"/>
    <property type="match status" value="1"/>
</dbReference>
<dbReference type="AlphaFoldDB" id="A0A5E7QXL9"/>
<evidence type="ECO:0000256" key="3">
    <source>
        <dbReference type="ARBA" id="ARBA00022842"/>
    </source>
</evidence>